<reference evidence="3" key="1">
    <citation type="submission" date="2023-07" db="EMBL/GenBank/DDBJ databases">
        <title>draft genome sequence of fig (Ficus carica).</title>
        <authorList>
            <person name="Takahashi T."/>
            <person name="Nishimura K."/>
        </authorList>
    </citation>
    <scope>NUCLEOTIDE SEQUENCE</scope>
</reference>
<feature type="domain" description="Reverse transcriptase zinc-binding" evidence="2">
    <location>
        <begin position="740"/>
        <end position="833"/>
    </location>
</feature>
<keyword evidence="4" id="KW-1185">Reference proteome</keyword>
<evidence type="ECO:0000313" key="3">
    <source>
        <dbReference type="EMBL" id="GMN40309.1"/>
    </source>
</evidence>
<comment type="caution">
    <text evidence="3">The sequence shown here is derived from an EMBL/GenBank/DDBJ whole genome shotgun (WGS) entry which is preliminary data.</text>
</comment>
<dbReference type="Gene3D" id="3.60.10.10">
    <property type="entry name" value="Endonuclease/exonuclease/phosphatase"/>
    <property type="match status" value="1"/>
</dbReference>
<dbReference type="Pfam" id="PF13966">
    <property type="entry name" value="zf-RVT"/>
    <property type="match status" value="1"/>
</dbReference>
<organism evidence="3 4">
    <name type="scientific">Ficus carica</name>
    <name type="common">Common fig</name>
    <dbReference type="NCBI Taxonomy" id="3494"/>
    <lineage>
        <taxon>Eukaryota</taxon>
        <taxon>Viridiplantae</taxon>
        <taxon>Streptophyta</taxon>
        <taxon>Embryophyta</taxon>
        <taxon>Tracheophyta</taxon>
        <taxon>Spermatophyta</taxon>
        <taxon>Magnoliopsida</taxon>
        <taxon>eudicotyledons</taxon>
        <taxon>Gunneridae</taxon>
        <taxon>Pentapetalae</taxon>
        <taxon>rosids</taxon>
        <taxon>fabids</taxon>
        <taxon>Rosales</taxon>
        <taxon>Moraceae</taxon>
        <taxon>Ficeae</taxon>
        <taxon>Ficus</taxon>
    </lineage>
</organism>
<gene>
    <name evidence="3" type="ORF">TIFTF001_009532</name>
</gene>
<dbReference type="EMBL" id="BTGU01000011">
    <property type="protein sequence ID" value="GMN40309.1"/>
    <property type="molecule type" value="Genomic_DNA"/>
</dbReference>
<feature type="region of interest" description="Disordered" evidence="1">
    <location>
        <begin position="163"/>
        <end position="198"/>
    </location>
</feature>
<dbReference type="SUPFAM" id="SSF56219">
    <property type="entry name" value="DNase I-like"/>
    <property type="match status" value="1"/>
</dbReference>
<proteinExistence type="predicted"/>
<evidence type="ECO:0000256" key="1">
    <source>
        <dbReference type="SAM" id="MobiDB-lite"/>
    </source>
</evidence>
<dbReference type="PANTHER" id="PTHR33116:SF86">
    <property type="entry name" value="REVERSE TRANSCRIPTASE DOMAIN-CONTAINING PROTEIN"/>
    <property type="match status" value="1"/>
</dbReference>
<feature type="region of interest" description="Disordered" evidence="1">
    <location>
        <begin position="222"/>
        <end position="278"/>
    </location>
</feature>
<evidence type="ECO:0000313" key="4">
    <source>
        <dbReference type="Proteomes" id="UP001187192"/>
    </source>
</evidence>
<sequence>MEVIVNRWKTMFLTAKEDVYGIADKIMEKGRDEMKPALLGRLLTRNPYNKGAFKSTMSILWRILGGPEIKEVDDLGNLDLADFCYTNFWVQAHSLPLDSRPAEVGEVIGEAVGDLVKLPDFCHWCTGKLGCIIKDCPASDVNLDVPEEMLPYGDWLRAKKGDNFGAHRNSQQRRSGSVSGGGRGGGRTGGRSGFNSGVFPEDAIWGKASEFRGEEVRVESASEVPFASPLEEPPTPPRPPPPARGGRGCLWGGREGLGGASRRPKKRKSEELIDDSNGEKERQVFENISNTFVSGSNEYPILKRPWIFGRAARRIKDLVGFHGSVHVDSAGRSGGLMLLWSKDWEVELKSFTSGHIDSFVKAPEGDWWRFIGFYGHPEKAQRHFSWELLRRLQGLYTLPWLVAGDDEILRQYVAVPRVGKPCLTVLVFSIGNLFGSDHRAIHVTLNIFPQSVSGRDRRERRFIFDPVWRTKEEYREVVSRVWLRSPIGGDGQALRGSLEDCAQALRVWGRRTFGNIPKKVNSLQRVIAELYDLSWTADLKGLLRQKEVELDRLLALEEYFRKQRSQSEWLKGGDKNTKFLHHKASHRHSRNSIKGLENSNAEWITREEDIVGEFESYFNDIFATSLPDSAAMDMLCRSKVVGGLGFRDLVAFERVLLAKVGWRILSQPSSLMARVLKVSVGRLVGGKGVKVFKDPWLPRPTSFRPVTTPHCDALELRVADLMMFLGPDVLVWHFSSNGSYSVKSGYHFEMKNREAGRSYNQLGEAEWWRKLWSTKIPNEVKIHVWRAFHEALPVRSQLDKRGVSTTLSCPRCSQIVEDVSHSFWLCEGTRVVWEKSALWPVLNLFRGGPFSALCLFVANKCSLEDLGVFCMLALSLWTNRNCIVFEGRKNDPVSIVSRAGRLLGDFLTCNGLDEGPVRRVSLPKHAWQPPGMGYVDAAVNEAKDYIGVGIVARDGKGNVLGAVARRVVGNFSPHVGECLAVWEGAWLYIFVLNVQ</sequence>
<feature type="compositionally biased region" description="Low complexity" evidence="1">
    <location>
        <begin position="168"/>
        <end position="177"/>
    </location>
</feature>
<dbReference type="InterPro" id="IPR026960">
    <property type="entry name" value="RVT-Znf"/>
</dbReference>
<feature type="compositionally biased region" description="Gly residues" evidence="1">
    <location>
        <begin position="178"/>
        <end position="192"/>
    </location>
</feature>
<evidence type="ECO:0000259" key="2">
    <source>
        <dbReference type="Pfam" id="PF13966"/>
    </source>
</evidence>
<accession>A0AA87ZUU3</accession>
<dbReference type="InterPro" id="IPR036691">
    <property type="entry name" value="Endo/exonu/phosph_ase_sf"/>
</dbReference>
<protein>
    <recommendedName>
        <fullName evidence="2">Reverse transcriptase zinc-binding domain-containing protein</fullName>
    </recommendedName>
</protein>
<dbReference type="PANTHER" id="PTHR33116">
    <property type="entry name" value="REVERSE TRANSCRIPTASE ZINC-BINDING DOMAIN-CONTAINING PROTEIN-RELATED-RELATED"/>
    <property type="match status" value="1"/>
</dbReference>
<feature type="compositionally biased region" description="Gly residues" evidence="1">
    <location>
        <begin position="245"/>
        <end position="259"/>
    </location>
</feature>
<feature type="compositionally biased region" description="Pro residues" evidence="1">
    <location>
        <begin position="231"/>
        <end position="243"/>
    </location>
</feature>
<dbReference type="Proteomes" id="UP001187192">
    <property type="component" value="Unassembled WGS sequence"/>
</dbReference>
<name>A0AA87ZUU3_FICCA</name>
<dbReference type="AlphaFoldDB" id="A0AA87ZUU3"/>